<reference evidence="4" key="1">
    <citation type="submission" date="2018-09" db="EMBL/GenBank/DDBJ databases">
        <title>Paracoccus onubensis nov. sp. a moderate halophilic bacterium isolated from Gruta de las Maravillas (Aracena, Spain).</title>
        <authorList>
            <person name="Jurado V."/>
            <person name="Gutierrez-Patricio S."/>
            <person name="Gonzalez-Pimentel J.L."/>
            <person name="Miller A.Z."/>
            <person name="Laiz L."/>
            <person name="Saiz-Jimenez C."/>
        </authorList>
    </citation>
    <scope>NUCLEOTIDE SEQUENCE [LARGE SCALE GENOMIC DNA]</scope>
    <source>
        <strain evidence="4">DSM 26381</strain>
    </source>
</reference>
<sequence length="152" mass="16150">MSDETTPPPAPKEPDPKEPDPKDAVPKDAVPRDPAPTDPVPADYDEILAAELALGLLEGEEAAAAVARLSADPVFAEDLRAWQERLAGTALGLTPVMAPARARQRIREKLGHAAAPLSVDPLEKPSRWPRLLVVLALLAVGAAIWWVLAQPG</sequence>
<feature type="compositionally biased region" description="Basic and acidic residues" evidence="1">
    <location>
        <begin position="12"/>
        <end position="31"/>
    </location>
</feature>
<organism evidence="3 4">
    <name type="scientific">Paracoccus siganidrum</name>
    <dbReference type="NCBI Taxonomy" id="1276757"/>
    <lineage>
        <taxon>Bacteria</taxon>
        <taxon>Pseudomonadati</taxon>
        <taxon>Pseudomonadota</taxon>
        <taxon>Alphaproteobacteria</taxon>
        <taxon>Rhodobacterales</taxon>
        <taxon>Paracoccaceae</taxon>
        <taxon>Paracoccus</taxon>
    </lineage>
</organism>
<gene>
    <name evidence="3" type="ORF">D3P05_02055</name>
</gene>
<evidence type="ECO:0008006" key="5">
    <source>
        <dbReference type="Google" id="ProtNLM"/>
    </source>
</evidence>
<keyword evidence="2" id="KW-1133">Transmembrane helix</keyword>
<evidence type="ECO:0000313" key="4">
    <source>
        <dbReference type="Proteomes" id="UP000283587"/>
    </source>
</evidence>
<dbReference type="RefSeq" id="WP_119896530.1">
    <property type="nucleotide sequence ID" value="NZ_QNRC01000002.1"/>
</dbReference>
<proteinExistence type="predicted"/>
<comment type="caution">
    <text evidence="3">The sequence shown here is derived from an EMBL/GenBank/DDBJ whole genome shotgun (WGS) entry which is preliminary data.</text>
</comment>
<keyword evidence="2" id="KW-0472">Membrane</keyword>
<dbReference type="AlphaFoldDB" id="A0A419ABN0"/>
<evidence type="ECO:0000256" key="1">
    <source>
        <dbReference type="SAM" id="MobiDB-lite"/>
    </source>
</evidence>
<evidence type="ECO:0000256" key="2">
    <source>
        <dbReference type="SAM" id="Phobius"/>
    </source>
</evidence>
<feature type="transmembrane region" description="Helical" evidence="2">
    <location>
        <begin position="131"/>
        <end position="148"/>
    </location>
</feature>
<accession>A0A419ABN0</accession>
<feature type="compositionally biased region" description="Pro residues" evidence="1">
    <location>
        <begin position="1"/>
        <end position="11"/>
    </location>
</feature>
<name>A0A419ABN0_9RHOB</name>
<dbReference type="OrthoDB" id="9816387at2"/>
<evidence type="ECO:0000313" key="3">
    <source>
        <dbReference type="EMBL" id="RJL21176.1"/>
    </source>
</evidence>
<keyword evidence="4" id="KW-1185">Reference proteome</keyword>
<keyword evidence="2" id="KW-0812">Transmembrane</keyword>
<dbReference type="EMBL" id="QZEW01000006">
    <property type="protein sequence ID" value="RJL21176.1"/>
    <property type="molecule type" value="Genomic_DNA"/>
</dbReference>
<protein>
    <recommendedName>
        <fullName evidence="5">Anti-sigma factor</fullName>
    </recommendedName>
</protein>
<dbReference type="Proteomes" id="UP000283587">
    <property type="component" value="Unassembled WGS sequence"/>
</dbReference>
<feature type="region of interest" description="Disordered" evidence="1">
    <location>
        <begin position="1"/>
        <end position="43"/>
    </location>
</feature>